<dbReference type="EMBL" id="FZNQ01000003">
    <property type="protein sequence ID" value="SNR35269.1"/>
    <property type="molecule type" value="Genomic_DNA"/>
</dbReference>
<sequence length="269" mass="29601">MTTSCPLIDDDFVSVKRSWPSGSDVSDLEELLSVREVGRVAEQRDELVETVADHAGRIAYELATLQGGDYGRREFETDAGTWTVKHEAGELEFLLFSPSTAGTGSDVYVVSTKQPPDPETLAAALSDYPNFVASWNEYVESLSGVLDAVAVEFPEPASTADAVAERDRVLEAIRETCSVIAGEVYRYENDKYGTFTARVDGDRWELKWEEGAVSYLRIGGSGGLYLLSRYDAPAATDVREYADSFPGFVRAYNEFVGDLESDLRRVEVG</sequence>
<evidence type="ECO:0000313" key="2">
    <source>
        <dbReference type="EMBL" id="SNR35269.1"/>
    </source>
</evidence>
<keyword evidence="3" id="KW-1185">Reference proteome</keyword>
<reference evidence="2 3" key="1">
    <citation type="submission" date="2017-06" db="EMBL/GenBank/DDBJ databases">
        <authorList>
            <person name="Kim H.J."/>
            <person name="Triplett B.A."/>
        </authorList>
    </citation>
    <scope>NUCLEOTIDE SEQUENCE [LARGE SCALE GENOMIC DNA]</scope>
    <source>
        <strain evidence="2 3">DSM 8800</strain>
    </source>
</reference>
<name>A0A238VP63_HALVU</name>
<dbReference type="Proteomes" id="UP000198397">
    <property type="component" value="Unassembled WGS sequence"/>
</dbReference>
<dbReference type="Pfam" id="PF26420">
    <property type="entry name" value="Halo_prof"/>
    <property type="match status" value="2"/>
</dbReference>
<feature type="domain" description="Profilin fold" evidence="1">
    <location>
        <begin position="40"/>
        <end position="137"/>
    </location>
</feature>
<evidence type="ECO:0000313" key="3">
    <source>
        <dbReference type="Proteomes" id="UP000198397"/>
    </source>
</evidence>
<organism evidence="2 3">
    <name type="scientific">Halorubrum vacuolatum</name>
    <name type="common">Natronobacterium vacuolatum</name>
    <dbReference type="NCBI Taxonomy" id="63740"/>
    <lineage>
        <taxon>Archaea</taxon>
        <taxon>Methanobacteriati</taxon>
        <taxon>Methanobacteriota</taxon>
        <taxon>Stenosarchaea group</taxon>
        <taxon>Halobacteria</taxon>
        <taxon>Halobacteriales</taxon>
        <taxon>Haloferacaceae</taxon>
        <taxon>Halorubrum</taxon>
    </lineage>
</organism>
<proteinExistence type="predicted"/>
<evidence type="ECO:0000259" key="1">
    <source>
        <dbReference type="Pfam" id="PF26420"/>
    </source>
</evidence>
<dbReference type="AlphaFoldDB" id="A0A238VP63"/>
<protein>
    <recommendedName>
        <fullName evidence="1">Profilin fold domain-containing protein</fullName>
    </recommendedName>
</protein>
<accession>A0A238VP63</accession>
<gene>
    <name evidence="2" type="ORF">SAMN06264855_103102</name>
</gene>
<feature type="domain" description="Profilin fold" evidence="1">
    <location>
        <begin position="162"/>
        <end position="254"/>
    </location>
</feature>
<dbReference type="InterPro" id="IPR058872">
    <property type="entry name" value="Halo_prof"/>
</dbReference>